<reference evidence="11" key="1">
    <citation type="submission" date="2018-04" db="EMBL/GenBank/DDBJ databases">
        <authorList>
            <person name="Cornet L."/>
        </authorList>
    </citation>
    <scope>NUCLEOTIDE SEQUENCE [LARGE SCALE GENOMIC DNA]</scope>
</reference>
<sequence>MDANFWLEKWKDNNIAFHNSEANPLLIKYVKQLSLAEGSRIFLPLCGKTLDIAWLLSQGYRVAGAELSAIAIGQLFMNLEMEPKIVEVGKIKHYSAENIDIFAGDIFDLTSRVLGSVNAVYDRAALVALPKELRHRYTDYLMKITDKAPQLIICYEYDQALMSGPPFSISDKEVRRHYQDSYVLSLAESTNLPGGLKGKCAAKENVWLLKNK</sequence>
<keyword evidence="7 10" id="KW-0808">Transferase</keyword>
<dbReference type="AlphaFoldDB" id="A0A2W4XGT4"/>
<keyword evidence="8" id="KW-0949">S-adenosyl-L-methionine</keyword>
<evidence type="ECO:0000313" key="11">
    <source>
        <dbReference type="Proteomes" id="UP000249794"/>
    </source>
</evidence>
<name>A0A2W4XGT4_9CYAN</name>
<evidence type="ECO:0000313" key="10">
    <source>
        <dbReference type="EMBL" id="PZO56540.1"/>
    </source>
</evidence>
<dbReference type="PANTHER" id="PTHR10259">
    <property type="entry name" value="THIOPURINE S-METHYLTRANSFERASE"/>
    <property type="match status" value="1"/>
</dbReference>
<dbReference type="InterPro" id="IPR025835">
    <property type="entry name" value="Thiopurine_S-MeTrfase"/>
</dbReference>
<keyword evidence="5" id="KW-0963">Cytoplasm</keyword>
<evidence type="ECO:0000256" key="8">
    <source>
        <dbReference type="ARBA" id="ARBA00022691"/>
    </source>
</evidence>
<dbReference type="PANTHER" id="PTHR10259:SF11">
    <property type="entry name" value="THIOPURINE S-METHYLTRANSFERASE"/>
    <property type="match status" value="1"/>
</dbReference>
<dbReference type="EMBL" id="QBMP01000068">
    <property type="protein sequence ID" value="PZO56540.1"/>
    <property type="molecule type" value="Genomic_DNA"/>
</dbReference>
<evidence type="ECO:0000256" key="6">
    <source>
        <dbReference type="ARBA" id="ARBA00022603"/>
    </source>
</evidence>
<dbReference type="Proteomes" id="UP000249794">
    <property type="component" value="Unassembled WGS sequence"/>
</dbReference>
<gene>
    <name evidence="10" type="primary">tmpT</name>
    <name evidence="10" type="ORF">DCF15_08460</name>
</gene>
<comment type="similarity">
    <text evidence="3">Belongs to the class I-like SAM-binding methyltransferase superfamily. TPMT family.</text>
</comment>
<dbReference type="Pfam" id="PF05724">
    <property type="entry name" value="TPMT"/>
    <property type="match status" value="1"/>
</dbReference>
<dbReference type="PROSITE" id="PS51585">
    <property type="entry name" value="SAM_MT_TPMT"/>
    <property type="match status" value="1"/>
</dbReference>
<comment type="subcellular location">
    <subcellularLocation>
        <location evidence="2">Cytoplasm</location>
    </subcellularLocation>
</comment>
<evidence type="ECO:0000256" key="2">
    <source>
        <dbReference type="ARBA" id="ARBA00004496"/>
    </source>
</evidence>
<dbReference type="GO" id="GO:0032259">
    <property type="term" value="P:methylation"/>
    <property type="evidence" value="ECO:0007669"/>
    <property type="project" value="UniProtKB-KW"/>
</dbReference>
<evidence type="ECO:0000256" key="4">
    <source>
        <dbReference type="ARBA" id="ARBA00011905"/>
    </source>
</evidence>
<comment type="catalytic activity">
    <reaction evidence="1">
        <text>S-adenosyl-L-methionine + a thiopurine = S-adenosyl-L-homocysteine + a thiopurine S-methylether.</text>
        <dbReference type="EC" id="2.1.1.67"/>
    </reaction>
</comment>
<dbReference type="InterPro" id="IPR022474">
    <property type="entry name" value="Thiopur_S-MeTfrase_Se/Te_detox"/>
</dbReference>
<protein>
    <recommendedName>
        <fullName evidence="4 9">Thiopurine S-methyltransferase</fullName>
        <ecNumber evidence="4 9">2.1.1.67</ecNumber>
    </recommendedName>
</protein>
<organism evidence="10 11">
    <name type="scientific">Phormidesmis priestleyi</name>
    <dbReference type="NCBI Taxonomy" id="268141"/>
    <lineage>
        <taxon>Bacteria</taxon>
        <taxon>Bacillati</taxon>
        <taxon>Cyanobacteriota</taxon>
        <taxon>Cyanophyceae</taxon>
        <taxon>Leptolyngbyales</taxon>
        <taxon>Leptolyngbyaceae</taxon>
        <taxon>Phormidesmis</taxon>
    </lineage>
</organism>
<accession>A0A2W4XGT4</accession>
<dbReference type="EC" id="2.1.1.67" evidence="4 9"/>
<evidence type="ECO:0000256" key="9">
    <source>
        <dbReference type="NCBIfam" id="TIGR03840"/>
    </source>
</evidence>
<keyword evidence="6 10" id="KW-0489">Methyltransferase</keyword>
<dbReference type="InterPro" id="IPR008854">
    <property type="entry name" value="TPMT"/>
</dbReference>
<evidence type="ECO:0000256" key="3">
    <source>
        <dbReference type="ARBA" id="ARBA00008145"/>
    </source>
</evidence>
<dbReference type="InterPro" id="IPR029063">
    <property type="entry name" value="SAM-dependent_MTases_sf"/>
</dbReference>
<proteinExistence type="inferred from homology"/>
<dbReference type="SUPFAM" id="SSF53335">
    <property type="entry name" value="S-adenosyl-L-methionine-dependent methyltransferases"/>
    <property type="match status" value="1"/>
</dbReference>
<dbReference type="Gene3D" id="3.40.50.150">
    <property type="entry name" value="Vaccinia Virus protein VP39"/>
    <property type="match status" value="1"/>
</dbReference>
<dbReference type="PIRSF" id="PIRSF023956">
    <property type="entry name" value="Thiopurine_S-methyltransferase"/>
    <property type="match status" value="1"/>
</dbReference>
<dbReference type="GO" id="GO:0010038">
    <property type="term" value="P:response to metal ion"/>
    <property type="evidence" value="ECO:0007669"/>
    <property type="project" value="InterPro"/>
</dbReference>
<comment type="caution">
    <text evidence="10">The sequence shown here is derived from an EMBL/GenBank/DDBJ whole genome shotgun (WGS) entry which is preliminary data.</text>
</comment>
<dbReference type="GO" id="GO:0008119">
    <property type="term" value="F:thiopurine S-methyltransferase activity"/>
    <property type="evidence" value="ECO:0007669"/>
    <property type="project" value="UniProtKB-UniRule"/>
</dbReference>
<dbReference type="NCBIfam" id="TIGR03840">
    <property type="entry name" value="TMPT_Se_Te"/>
    <property type="match status" value="1"/>
</dbReference>
<dbReference type="FunFam" id="3.40.50.150:FF:000101">
    <property type="entry name" value="Thiopurine S-methyltransferase"/>
    <property type="match status" value="1"/>
</dbReference>
<dbReference type="NCBIfam" id="NF009732">
    <property type="entry name" value="PRK13255.1"/>
    <property type="match status" value="1"/>
</dbReference>
<evidence type="ECO:0000256" key="5">
    <source>
        <dbReference type="ARBA" id="ARBA00022490"/>
    </source>
</evidence>
<evidence type="ECO:0000256" key="7">
    <source>
        <dbReference type="ARBA" id="ARBA00022679"/>
    </source>
</evidence>
<reference evidence="10 11" key="2">
    <citation type="submission" date="2018-06" db="EMBL/GenBank/DDBJ databases">
        <title>Metagenomic assembly of (sub)arctic Cyanobacteria and their associated microbiome from non-axenic cultures.</title>
        <authorList>
            <person name="Baurain D."/>
        </authorList>
    </citation>
    <scope>NUCLEOTIDE SEQUENCE [LARGE SCALE GENOMIC DNA]</scope>
    <source>
        <strain evidence="10">ULC027bin1</strain>
    </source>
</reference>
<dbReference type="GO" id="GO:0005737">
    <property type="term" value="C:cytoplasm"/>
    <property type="evidence" value="ECO:0007669"/>
    <property type="project" value="UniProtKB-SubCell"/>
</dbReference>
<dbReference type="HAMAP" id="MF_00812">
    <property type="entry name" value="Thiopur_methtran"/>
    <property type="match status" value="1"/>
</dbReference>
<evidence type="ECO:0000256" key="1">
    <source>
        <dbReference type="ARBA" id="ARBA00000903"/>
    </source>
</evidence>